<dbReference type="SMART" id="SM00053">
    <property type="entry name" value="DYNc"/>
    <property type="match status" value="1"/>
</dbReference>
<dbReference type="InterPro" id="IPR030381">
    <property type="entry name" value="G_DYNAMIN_dom"/>
</dbReference>
<dbReference type="GO" id="GO:0005525">
    <property type="term" value="F:GTP binding"/>
    <property type="evidence" value="ECO:0007669"/>
    <property type="project" value="InterPro"/>
</dbReference>
<dbReference type="EMBL" id="GL833121">
    <property type="protein sequence ID" value="EGB12484.1"/>
    <property type="molecule type" value="Genomic_DNA"/>
</dbReference>
<dbReference type="PRINTS" id="PR00195">
    <property type="entry name" value="DYNAMIN"/>
</dbReference>
<dbReference type="SUPFAM" id="SSF52540">
    <property type="entry name" value="P-loop containing nucleoside triphosphate hydrolases"/>
    <property type="match status" value="1"/>
</dbReference>
<keyword evidence="3" id="KW-1185">Reference proteome</keyword>
<dbReference type="PANTHER" id="PTHR11566:SF21">
    <property type="entry name" value="DYNAMIN RELATED PROTEIN 1, ISOFORM A"/>
    <property type="match status" value="1"/>
</dbReference>
<accession>F0XYP7</accession>
<dbReference type="GO" id="GO:0016020">
    <property type="term" value="C:membrane"/>
    <property type="evidence" value="ECO:0007669"/>
    <property type="project" value="TreeGrafter"/>
</dbReference>
<dbReference type="PANTHER" id="PTHR11566">
    <property type="entry name" value="DYNAMIN"/>
    <property type="match status" value="1"/>
</dbReference>
<dbReference type="Pfam" id="PF00350">
    <property type="entry name" value="Dynamin_N"/>
    <property type="match status" value="1"/>
</dbReference>
<evidence type="ECO:0000259" key="1">
    <source>
        <dbReference type="PROSITE" id="PS51718"/>
    </source>
</evidence>
<gene>
    <name evidence="2" type="ORF">AURANDRAFT_19770</name>
</gene>
<organism evidence="3">
    <name type="scientific">Aureococcus anophagefferens</name>
    <name type="common">Harmful bloom alga</name>
    <dbReference type="NCBI Taxonomy" id="44056"/>
    <lineage>
        <taxon>Eukaryota</taxon>
        <taxon>Sar</taxon>
        <taxon>Stramenopiles</taxon>
        <taxon>Ochrophyta</taxon>
        <taxon>Pelagophyceae</taxon>
        <taxon>Pelagomonadales</taxon>
        <taxon>Pelagomonadaceae</taxon>
        <taxon>Aureococcus</taxon>
    </lineage>
</organism>
<evidence type="ECO:0000313" key="3">
    <source>
        <dbReference type="Proteomes" id="UP000002729"/>
    </source>
</evidence>
<dbReference type="InParanoid" id="F0XYP7"/>
<dbReference type="GO" id="GO:0005874">
    <property type="term" value="C:microtubule"/>
    <property type="evidence" value="ECO:0007669"/>
    <property type="project" value="TreeGrafter"/>
</dbReference>
<dbReference type="InterPro" id="IPR045063">
    <property type="entry name" value="Dynamin_N"/>
</dbReference>
<feature type="domain" description="Dynamin-type G" evidence="1">
    <location>
        <begin position="15"/>
        <end position="205"/>
    </location>
</feature>
<proteinExistence type="predicted"/>
<feature type="non-terminal residue" evidence="2">
    <location>
        <position position="205"/>
    </location>
</feature>
<dbReference type="eggNOG" id="KOG0446">
    <property type="taxonomic scope" value="Eukaryota"/>
</dbReference>
<reference evidence="2 3" key="1">
    <citation type="journal article" date="2011" name="Proc. Natl. Acad. Sci. U.S.A.">
        <title>Niche of harmful alga Aureococcus anophagefferens revealed through ecogenomics.</title>
        <authorList>
            <person name="Gobler C.J."/>
            <person name="Berry D.L."/>
            <person name="Dyhrman S.T."/>
            <person name="Wilhelm S.W."/>
            <person name="Salamov A."/>
            <person name="Lobanov A.V."/>
            <person name="Zhang Y."/>
            <person name="Collier J.L."/>
            <person name="Wurch L.L."/>
            <person name="Kustka A.B."/>
            <person name="Dill B.D."/>
            <person name="Shah M."/>
            <person name="VerBerkmoes N.C."/>
            <person name="Kuo A."/>
            <person name="Terry A."/>
            <person name="Pangilinan J."/>
            <person name="Lindquist E.A."/>
            <person name="Lucas S."/>
            <person name="Paulsen I.T."/>
            <person name="Hattenrath-Lehmann T.K."/>
            <person name="Talmage S.C."/>
            <person name="Walker E.A."/>
            <person name="Koch F."/>
            <person name="Burson A.M."/>
            <person name="Marcoval M.A."/>
            <person name="Tang Y.Z."/>
            <person name="Lecleir G.R."/>
            <person name="Coyne K.J."/>
            <person name="Berg G.M."/>
            <person name="Bertrand E.M."/>
            <person name="Saito M.A."/>
            <person name="Gladyshev V.N."/>
            <person name="Grigoriev I.V."/>
        </authorList>
    </citation>
    <scope>NUCLEOTIDE SEQUENCE [LARGE SCALE GENOMIC DNA]</scope>
    <source>
        <strain evidence="3">CCMP 1984</strain>
    </source>
</reference>
<dbReference type="Proteomes" id="UP000002729">
    <property type="component" value="Unassembled WGS sequence"/>
</dbReference>
<protein>
    <recommendedName>
        <fullName evidence="1">Dynamin-type G domain-containing protein</fullName>
    </recommendedName>
</protein>
<name>F0XYP7_AURAN</name>
<dbReference type="InterPro" id="IPR027417">
    <property type="entry name" value="P-loop_NTPase"/>
</dbReference>
<dbReference type="OrthoDB" id="5061070at2759"/>
<evidence type="ECO:0000313" key="2">
    <source>
        <dbReference type="EMBL" id="EGB12484.1"/>
    </source>
</evidence>
<dbReference type="InterPro" id="IPR022812">
    <property type="entry name" value="Dynamin"/>
</dbReference>
<dbReference type="GeneID" id="20219188"/>
<dbReference type="AlphaFoldDB" id="F0XYP7"/>
<dbReference type="InterPro" id="IPR001401">
    <property type="entry name" value="Dynamin_GTPase"/>
</dbReference>
<sequence>MRVVKRGSLTQALGHVALPSIIVVGSESAGKSSTLERIAGLTLFPRDATICTRMPIQLRLIQDDAAAGSCVTVRLAGREDAVVSEADAARTVAAFMNEAVAARHGGTVRGVVNDVLTIEVRKPDVPTLDLIDLPGIVAASVEGEPADMMEQTRKITEHYMCRADTVCVCVVPANATRVRDSQAMQLVQRHGKEPLTIGVLAKADL</sequence>
<dbReference type="GO" id="GO:0008017">
    <property type="term" value="F:microtubule binding"/>
    <property type="evidence" value="ECO:0007669"/>
    <property type="project" value="TreeGrafter"/>
</dbReference>
<dbReference type="GO" id="GO:0005737">
    <property type="term" value="C:cytoplasm"/>
    <property type="evidence" value="ECO:0007669"/>
    <property type="project" value="TreeGrafter"/>
</dbReference>
<dbReference type="PROSITE" id="PS51718">
    <property type="entry name" value="G_DYNAMIN_2"/>
    <property type="match status" value="1"/>
</dbReference>
<dbReference type="OMA" id="MIESHIA"/>
<dbReference type="Gene3D" id="3.40.50.300">
    <property type="entry name" value="P-loop containing nucleotide triphosphate hydrolases"/>
    <property type="match status" value="1"/>
</dbReference>
<dbReference type="KEGG" id="aaf:AURANDRAFT_19770"/>
<dbReference type="RefSeq" id="XP_009033507.1">
    <property type="nucleotide sequence ID" value="XM_009035259.1"/>
</dbReference>
<dbReference type="GO" id="GO:0003924">
    <property type="term" value="F:GTPase activity"/>
    <property type="evidence" value="ECO:0007669"/>
    <property type="project" value="InterPro"/>
</dbReference>